<evidence type="ECO:0000256" key="3">
    <source>
        <dbReference type="ARBA" id="ARBA00023002"/>
    </source>
</evidence>
<dbReference type="GO" id="GO:0008726">
    <property type="term" value="F:alkanesulfonate monooxygenase activity"/>
    <property type="evidence" value="ECO:0007669"/>
    <property type="project" value="TreeGrafter"/>
</dbReference>
<dbReference type="EMBL" id="CP000249">
    <property type="protein sequence ID" value="ABD13089.1"/>
    <property type="molecule type" value="Genomic_DNA"/>
</dbReference>
<dbReference type="InterPro" id="IPR011251">
    <property type="entry name" value="Luciferase-like_dom"/>
</dbReference>
<dbReference type="NCBIfam" id="TIGR03560">
    <property type="entry name" value="F420_Rv1855c"/>
    <property type="match status" value="1"/>
</dbReference>
<dbReference type="Proteomes" id="UP000001937">
    <property type="component" value="Chromosome"/>
</dbReference>
<keyword evidence="7" id="KW-1185">Reference proteome</keyword>
<dbReference type="eggNOG" id="COG2141">
    <property type="taxonomic scope" value="Bacteria"/>
</dbReference>
<keyword evidence="3" id="KW-0560">Oxidoreductase</keyword>
<evidence type="ECO:0000256" key="1">
    <source>
        <dbReference type="ARBA" id="ARBA00022630"/>
    </source>
</evidence>
<dbReference type="SUPFAM" id="SSF51679">
    <property type="entry name" value="Bacterial luciferase-like"/>
    <property type="match status" value="1"/>
</dbReference>
<evidence type="ECO:0000259" key="5">
    <source>
        <dbReference type="Pfam" id="PF00296"/>
    </source>
</evidence>
<dbReference type="STRING" id="106370.Francci3_3738"/>
<gene>
    <name evidence="6" type="ordered locus">Francci3_3738</name>
</gene>
<proteinExistence type="predicted"/>
<dbReference type="InterPro" id="IPR036661">
    <property type="entry name" value="Luciferase-like_sf"/>
</dbReference>
<dbReference type="OrthoDB" id="143323at2"/>
<sequence length="294" mass="32373">MRIGLQLPDFTSPHGSGRLGEDLAEVVRVADTVGFDYLAVMDHFFQIAMVGPAENEMLEAYTTLGFLAAHSRRAKLLTLVTGTVYRAPGALAKIVTTLDVLSGGRAWLGIGAAWYEQEAVGLGLPFPPLAERFERLEETLQICLRMWSGDESPFSGRYYQLARPLNSPRPLTRPHPPILIGGGGERKTLRLVARYAQACNLFPGPDLARKLQVLREHCEREGRNYDDILKTVVFSFDVGPRGENVARILDELNDLAELGVQAVLGGVRDVWHVEPLHILGEEVIPRVAGLAEIS</sequence>
<dbReference type="PANTHER" id="PTHR42847:SF8">
    <property type="entry name" value="CONSERVED PROTEIN"/>
    <property type="match status" value="1"/>
</dbReference>
<name>Q2J6K3_FRACC</name>
<keyword evidence="1" id="KW-0285">Flavoprotein</keyword>
<evidence type="ECO:0000256" key="2">
    <source>
        <dbReference type="ARBA" id="ARBA00022643"/>
    </source>
</evidence>
<feature type="domain" description="Luciferase-like" evidence="5">
    <location>
        <begin position="4"/>
        <end position="237"/>
    </location>
</feature>
<dbReference type="InterPro" id="IPR050172">
    <property type="entry name" value="SsuD_RutA_monooxygenase"/>
</dbReference>
<protein>
    <submittedName>
        <fullName evidence="6">Luciferase-like</fullName>
    </submittedName>
</protein>
<evidence type="ECO:0000313" key="7">
    <source>
        <dbReference type="Proteomes" id="UP000001937"/>
    </source>
</evidence>
<dbReference type="PhylomeDB" id="Q2J6K3"/>
<dbReference type="InterPro" id="IPR019952">
    <property type="entry name" value="F420_OxRdatse_Rv1855c_pred"/>
</dbReference>
<evidence type="ECO:0000256" key="4">
    <source>
        <dbReference type="ARBA" id="ARBA00023033"/>
    </source>
</evidence>
<dbReference type="PANTHER" id="PTHR42847">
    <property type="entry name" value="ALKANESULFONATE MONOOXYGENASE"/>
    <property type="match status" value="1"/>
</dbReference>
<dbReference type="AlphaFoldDB" id="Q2J6K3"/>
<dbReference type="RefSeq" id="WP_011438113.1">
    <property type="nucleotide sequence ID" value="NC_007777.1"/>
</dbReference>
<keyword evidence="4" id="KW-0503">Monooxygenase</keyword>
<keyword evidence="2" id="KW-0288">FMN</keyword>
<dbReference type="Pfam" id="PF00296">
    <property type="entry name" value="Bac_luciferase"/>
    <property type="match status" value="1"/>
</dbReference>
<dbReference type="KEGG" id="fra:Francci3_3738"/>
<dbReference type="HOGENOM" id="CLU_027853_6_2_11"/>
<evidence type="ECO:0000313" key="6">
    <source>
        <dbReference type="EMBL" id="ABD13089.1"/>
    </source>
</evidence>
<organism evidence="6 7">
    <name type="scientific">Frankia casuarinae (strain DSM 45818 / CECT 9043 / HFP020203 / CcI3)</name>
    <dbReference type="NCBI Taxonomy" id="106370"/>
    <lineage>
        <taxon>Bacteria</taxon>
        <taxon>Bacillati</taxon>
        <taxon>Actinomycetota</taxon>
        <taxon>Actinomycetes</taxon>
        <taxon>Frankiales</taxon>
        <taxon>Frankiaceae</taxon>
        <taxon>Frankia</taxon>
    </lineage>
</organism>
<reference evidence="6 7" key="1">
    <citation type="journal article" date="2007" name="Genome Res.">
        <title>Genome characteristics of facultatively symbiotic Frankia sp. strains reflect host range and host plant biogeography.</title>
        <authorList>
            <person name="Normand P."/>
            <person name="Lapierre P."/>
            <person name="Tisa L.S."/>
            <person name="Gogarten J.P."/>
            <person name="Alloisio N."/>
            <person name="Bagnarol E."/>
            <person name="Bassi C.A."/>
            <person name="Berry A.M."/>
            <person name="Bickhart D.M."/>
            <person name="Choisne N."/>
            <person name="Couloux A."/>
            <person name="Cournoyer B."/>
            <person name="Cruveiller S."/>
            <person name="Daubin V."/>
            <person name="Demange N."/>
            <person name="Francino M.P."/>
            <person name="Goltsman E."/>
            <person name="Huang Y."/>
            <person name="Kopp O.R."/>
            <person name="Labarre L."/>
            <person name="Lapidus A."/>
            <person name="Lavire C."/>
            <person name="Marechal J."/>
            <person name="Martinez M."/>
            <person name="Mastronunzio J.E."/>
            <person name="Mullin B.C."/>
            <person name="Niemann J."/>
            <person name="Pujic P."/>
            <person name="Rawnsley T."/>
            <person name="Rouy Z."/>
            <person name="Schenowitz C."/>
            <person name="Sellstedt A."/>
            <person name="Tavares F."/>
            <person name="Tomkins J.P."/>
            <person name="Vallenet D."/>
            <person name="Valverde C."/>
            <person name="Wall L.G."/>
            <person name="Wang Y."/>
            <person name="Medigue C."/>
            <person name="Benson D.R."/>
        </authorList>
    </citation>
    <scope>NUCLEOTIDE SEQUENCE [LARGE SCALE GENOMIC DNA]</scope>
    <source>
        <strain evidence="7">DSM 45818 / CECT 9043 / CcI3</strain>
    </source>
</reference>
<dbReference type="Gene3D" id="3.20.20.30">
    <property type="entry name" value="Luciferase-like domain"/>
    <property type="match status" value="1"/>
</dbReference>
<accession>Q2J6K3</accession>
<dbReference type="GO" id="GO:0046306">
    <property type="term" value="P:alkanesulfonate catabolic process"/>
    <property type="evidence" value="ECO:0007669"/>
    <property type="project" value="TreeGrafter"/>
</dbReference>